<evidence type="ECO:0000313" key="1">
    <source>
        <dbReference type="EMBL" id="SER41038.1"/>
    </source>
</evidence>
<protein>
    <submittedName>
        <fullName evidence="1">HEAT repeat-containing protein</fullName>
    </submittedName>
</protein>
<name>A0A1H9NYN1_9ACTN</name>
<dbReference type="SUPFAM" id="SSF48371">
    <property type="entry name" value="ARM repeat"/>
    <property type="match status" value="1"/>
</dbReference>
<accession>A0A1H9NYN1</accession>
<dbReference type="Pfam" id="PF13646">
    <property type="entry name" value="HEAT_2"/>
    <property type="match status" value="1"/>
</dbReference>
<keyword evidence="2" id="KW-1185">Reference proteome</keyword>
<organism evidence="1 2">
    <name type="scientific">Streptomyces qinglanensis</name>
    <dbReference type="NCBI Taxonomy" id="943816"/>
    <lineage>
        <taxon>Bacteria</taxon>
        <taxon>Bacillati</taxon>
        <taxon>Actinomycetota</taxon>
        <taxon>Actinomycetes</taxon>
        <taxon>Kitasatosporales</taxon>
        <taxon>Streptomycetaceae</taxon>
        <taxon>Streptomyces</taxon>
    </lineage>
</organism>
<reference evidence="2" key="1">
    <citation type="submission" date="2016-10" db="EMBL/GenBank/DDBJ databases">
        <authorList>
            <person name="Varghese N."/>
            <person name="Submissions S."/>
        </authorList>
    </citation>
    <scope>NUCLEOTIDE SEQUENCE [LARGE SCALE GENOMIC DNA]</scope>
    <source>
        <strain evidence="2">CGMCC 4.6825</strain>
    </source>
</reference>
<sequence length="92" mass="9850">MLLARISAAGTPGDPAALREALHWFGKLRRGPLAQLTHLATHPDPGVREELAWAVSRWSTPGVAELLDGLADDPHPDVREAVATVRTLSQNG</sequence>
<proteinExistence type="predicted"/>
<dbReference type="EMBL" id="FOGO01000001">
    <property type="protein sequence ID" value="SER41038.1"/>
    <property type="molecule type" value="Genomic_DNA"/>
</dbReference>
<gene>
    <name evidence="1" type="ORF">SAMN05421870_101778</name>
</gene>
<dbReference type="AlphaFoldDB" id="A0A1H9NYN1"/>
<dbReference type="InterPro" id="IPR011989">
    <property type="entry name" value="ARM-like"/>
</dbReference>
<dbReference type="Proteomes" id="UP000182841">
    <property type="component" value="Unassembled WGS sequence"/>
</dbReference>
<dbReference type="Gene3D" id="1.25.10.10">
    <property type="entry name" value="Leucine-rich Repeat Variant"/>
    <property type="match status" value="1"/>
</dbReference>
<dbReference type="InterPro" id="IPR016024">
    <property type="entry name" value="ARM-type_fold"/>
</dbReference>
<evidence type="ECO:0000313" key="2">
    <source>
        <dbReference type="Proteomes" id="UP000182841"/>
    </source>
</evidence>